<evidence type="ECO:0000313" key="2">
    <source>
        <dbReference type="EMBL" id="KQK15641.1"/>
    </source>
</evidence>
<feature type="compositionally biased region" description="Low complexity" evidence="1">
    <location>
        <begin position="88"/>
        <end position="99"/>
    </location>
</feature>
<accession>A0A0Q3KWU0</accession>
<evidence type="ECO:0000313" key="4">
    <source>
        <dbReference type="Proteomes" id="UP000008810"/>
    </source>
</evidence>
<reference evidence="2" key="2">
    <citation type="submission" date="2017-06" db="EMBL/GenBank/DDBJ databases">
        <title>WGS assembly of Brachypodium distachyon.</title>
        <authorList>
            <consortium name="The International Brachypodium Initiative"/>
            <person name="Lucas S."/>
            <person name="Harmon-Smith M."/>
            <person name="Lail K."/>
            <person name="Tice H."/>
            <person name="Grimwood J."/>
            <person name="Bruce D."/>
            <person name="Barry K."/>
            <person name="Shu S."/>
            <person name="Lindquist E."/>
            <person name="Wang M."/>
            <person name="Pitluck S."/>
            <person name="Vogel J.P."/>
            <person name="Garvin D.F."/>
            <person name="Mockler T.C."/>
            <person name="Schmutz J."/>
            <person name="Rokhsar D."/>
            <person name="Bevan M.W."/>
        </authorList>
    </citation>
    <scope>NUCLEOTIDE SEQUENCE</scope>
    <source>
        <strain evidence="2">Bd21</strain>
    </source>
</reference>
<protein>
    <submittedName>
        <fullName evidence="2 3">Uncharacterized protein</fullName>
    </submittedName>
</protein>
<feature type="compositionally biased region" description="Polar residues" evidence="1">
    <location>
        <begin position="75"/>
        <end position="87"/>
    </location>
</feature>
<dbReference type="EMBL" id="CM000880">
    <property type="protein sequence ID" value="KQK15641.1"/>
    <property type="molecule type" value="Genomic_DNA"/>
</dbReference>
<feature type="region of interest" description="Disordered" evidence="1">
    <location>
        <begin position="1"/>
        <end position="29"/>
    </location>
</feature>
<name>A0A0Q3KWU0_BRADI</name>
<feature type="compositionally biased region" description="Basic and acidic residues" evidence="1">
    <location>
        <begin position="1"/>
        <end position="15"/>
    </location>
</feature>
<sequence length="163" mass="18624">MSLKTTEKSEARHVQDTVPENLSPPYCRGMPARFRRYNASIREMGQTKQSRNWSTVSKATQESQCETTIEEIDLNQRNPTRPSGSMCSSGVGESPGSSPRTGQHTNGSTRIESSHRRCYSPPPLRARRLSRTNTGSVCWRGRLRERRNWCYCARPTERVEFDL</sequence>
<proteinExistence type="predicted"/>
<reference evidence="2 3" key="1">
    <citation type="journal article" date="2010" name="Nature">
        <title>Genome sequencing and analysis of the model grass Brachypodium distachyon.</title>
        <authorList>
            <consortium name="International Brachypodium Initiative"/>
        </authorList>
    </citation>
    <scope>NUCLEOTIDE SEQUENCE [LARGE SCALE GENOMIC DNA]</scope>
    <source>
        <strain evidence="2 3">Bd21</strain>
    </source>
</reference>
<feature type="region of interest" description="Disordered" evidence="1">
    <location>
        <begin position="45"/>
        <end position="126"/>
    </location>
</feature>
<organism evidence="2">
    <name type="scientific">Brachypodium distachyon</name>
    <name type="common">Purple false brome</name>
    <name type="synonym">Trachynia distachya</name>
    <dbReference type="NCBI Taxonomy" id="15368"/>
    <lineage>
        <taxon>Eukaryota</taxon>
        <taxon>Viridiplantae</taxon>
        <taxon>Streptophyta</taxon>
        <taxon>Embryophyta</taxon>
        <taxon>Tracheophyta</taxon>
        <taxon>Spermatophyta</taxon>
        <taxon>Magnoliopsida</taxon>
        <taxon>Liliopsida</taxon>
        <taxon>Poales</taxon>
        <taxon>Poaceae</taxon>
        <taxon>BOP clade</taxon>
        <taxon>Pooideae</taxon>
        <taxon>Stipodae</taxon>
        <taxon>Brachypodieae</taxon>
        <taxon>Brachypodium</taxon>
    </lineage>
</organism>
<keyword evidence="4" id="KW-1185">Reference proteome</keyword>
<dbReference type="Proteomes" id="UP000008810">
    <property type="component" value="Chromosome 1"/>
</dbReference>
<reference evidence="3" key="3">
    <citation type="submission" date="2018-08" db="UniProtKB">
        <authorList>
            <consortium name="EnsemblPlants"/>
        </authorList>
    </citation>
    <scope>IDENTIFICATION</scope>
    <source>
        <strain evidence="3">cv. Bd21</strain>
    </source>
</reference>
<feature type="compositionally biased region" description="Polar residues" evidence="1">
    <location>
        <begin position="100"/>
        <end position="111"/>
    </location>
</feature>
<dbReference type="AlphaFoldDB" id="A0A0Q3KWU0"/>
<dbReference type="EnsemblPlants" id="KQK15641">
    <property type="protein sequence ID" value="KQK15641"/>
    <property type="gene ID" value="BRADI_1g24126v3"/>
</dbReference>
<feature type="compositionally biased region" description="Polar residues" evidence="1">
    <location>
        <begin position="46"/>
        <end position="67"/>
    </location>
</feature>
<evidence type="ECO:0000256" key="1">
    <source>
        <dbReference type="SAM" id="MobiDB-lite"/>
    </source>
</evidence>
<dbReference type="InParanoid" id="A0A0Q3KWU0"/>
<gene>
    <name evidence="2" type="ORF">BRADI_1g24126v3</name>
</gene>
<dbReference type="Gramene" id="KQK15641">
    <property type="protein sequence ID" value="KQK15641"/>
    <property type="gene ID" value="BRADI_1g24126v3"/>
</dbReference>
<evidence type="ECO:0000313" key="3">
    <source>
        <dbReference type="EnsemblPlants" id="KQK15641"/>
    </source>
</evidence>